<proteinExistence type="predicted"/>
<reference evidence="1 4" key="3">
    <citation type="submission" date="2020-02" db="EMBL/GenBank/DDBJ databases">
        <title>Newly sequenced genome of strain CSTR1 showed variability in Candidatus Kuenenia stuttgartiensis genomes.</title>
        <authorList>
            <person name="Ding C."/>
            <person name="Adrian L."/>
        </authorList>
    </citation>
    <scope>NUCLEOTIDE SEQUENCE [LARGE SCALE GENOMIC DNA]</scope>
    <source>
        <strain evidence="1 4">CSTR1</strain>
    </source>
</reference>
<dbReference type="EMBL" id="CP049055">
    <property type="protein sequence ID" value="QII09859.1"/>
    <property type="molecule type" value="Genomic_DNA"/>
</dbReference>
<name>A0A2C9CEZ4_KUEST</name>
<keyword evidence="3" id="KW-1185">Reference proteome</keyword>
<protein>
    <submittedName>
        <fullName evidence="2">Uncharacterized protein</fullName>
    </submittedName>
</protein>
<gene>
    <name evidence="1" type="ORF">KsCSTR_04800</name>
    <name evidence="2" type="ORF">KSMBR1_1761</name>
</gene>
<reference evidence="2" key="2">
    <citation type="submission" date="2017-10" db="EMBL/GenBank/DDBJ databases">
        <authorList>
            <person name="Banno H."/>
            <person name="Chua N.-H."/>
        </authorList>
    </citation>
    <scope>NUCLEOTIDE SEQUENCE [LARGE SCALE GENOMIC DNA]</scope>
    <source>
        <strain evidence="2">Kuenenia_mbr1_ru-nijmegen</strain>
    </source>
</reference>
<dbReference type="AlphaFoldDB" id="A0A2C9CEZ4"/>
<accession>A0A2C9CEZ4</accession>
<dbReference type="Proteomes" id="UP000221734">
    <property type="component" value="Chromosome Kuenenia_stuttgartiensis_MBR1"/>
</dbReference>
<dbReference type="Proteomes" id="UP000501926">
    <property type="component" value="Chromosome"/>
</dbReference>
<dbReference type="KEGG" id="kst:KSMBR1_1761"/>
<evidence type="ECO:0000313" key="4">
    <source>
        <dbReference type="Proteomes" id="UP000501926"/>
    </source>
</evidence>
<reference evidence="3" key="1">
    <citation type="submission" date="2017-10" db="EMBL/GenBank/DDBJ databases">
        <authorList>
            <person name="Frank J."/>
        </authorList>
    </citation>
    <scope>NUCLEOTIDE SEQUENCE [LARGE SCALE GENOMIC DNA]</scope>
</reference>
<sequence length="44" mass="5171">MSCHCDNNRRIREFKQRGGEILKIRNGLTVVIVVKLNRIIYSVK</sequence>
<evidence type="ECO:0000313" key="2">
    <source>
        <dbReference type="EMBL" id="SOH04260.1"/>
    </source>
</evidence>
<organism evidence="2 3">
    <name type="scientific">Kuenenia stuttgartiensis</name>
    <dbReference type="NCBI Taxonomy" id="174633"/>
    <lineage>
        <taxon>Bacteria</taxon>
        <taxon>Pseudomonadati</taxon>
        <taxon>Planctomycetota</taxon>
        <taxon>Candidatus Brocadiia</taxon>
        <taxon>Candidatus Brocadiales</taxon>
        <taxon>Candidatus Brocadiaceae</taxon>
        <taxon>Candidatus Kuenenia</taxon>
    </lineage>
</organism>
<evidence type="ECO:0000313" key="1">
    <source>
        <dbReference type="EMBL" id="QII09859.1"/>
    </source>
</evidence>
<dbReference type="EMBL" id="LT934425">
    <property type="protein sequence ID" value="SOH04260.1"/>
    <property type="molecule type" value="Genomic_DNA"/>
</dbReference>
<evidence type="ECO:0000313" key="3">
    <source>
        <dbReference type="Proteomes" id="UP000221734"/>
    </source>
</evidence>